<evidence type="ECO:0000256" key="8">
    <source>
        <dbReference type="RuleBase" id="RU361263"/>
    </source>
</evidence>
<evidence type="ECO:0000256" key="2">
    <source>
        <dbReference type="ARBA" id="ARBA00007534"/>
    </source>
</evidence>
<proteinExistence type="inferred from homology"/>
<feature type="compositionally biased region" description="Low complexity" evidence="9">
    <location>
        <begin position="214"/>
        <end position="229"/>
    </location>
</feature>
<organism evidence="10 11">
    <name type="scientific">Mycobacterium conspicuum</name>
    <dbReference type="NCBI Taxonomy" id="44010"/>
    <lineage>
        <taxon>Bacteria</taxon>
        <taxon>Bacillati</taxon>
        <taxon>Actinomycetota</taxon>
        <taxon>Actinomycetes</taxon>
        <taxon>Mycobacteriales</taxon>
        <taxon>Mycobacteriaceae</taxon>
        <taxon>Mycobacterium</taxon>
    </lineage>
</organism>
<evidence type="ECO:0000256" key="5">
    <source>
        <dbReference type="ARBA" id="ARBA00022729"/>
    </source>
</evidence>
<comment type="subcellular location">
    <subcellularLocation>
        <location evidence="1 8">Secreted</location>
    </subcellularLocation>
</comment>
<dbReference type="GO" id="GO:0052689">
    <property type="term" value="F:carboxylic ester hydrolase activity"/>
    <property type="evidence" value="ECO:0007669"/>
    <property type="project" value="UniProtKB-KW"/>
</dbReference>
<evidence type="ECO:0000256" key="9">
    <source>
        <dbReference type="SAM" id="MobiDB-lite"/>
    </source>
</evidence>
<keyword evidence="4 8" id="KW-0964">Secreted</keyword>
<keyword evidence="7" id="KW-1015">Disulfide bond</keyword>
<dbReference type="SUPFAM" id="SSF53474">
    <property type="entry name" value="alpha/beta-Hydrolases"/>
    <property type="match status" value="1"/>
</dbReference>
<dbReference type="Pfam" id="PF01083">
    <property type="entry name" value="Cutinase"/>
    <property type="match status" value="1"/>
</dbReference>
<dbReference type="PROSITE" id="PS00155">
    <property type="entry name" value="CUTINASE_1"/>
    <property type="match status" value="1"/>
</dbReference>
<evidence type="ECO:0000256" key="6">
    <source>
        <dbReference type="ARBA" id="ARBA00022801"/>
    </source>
</evidence>
<evidence type="ECO:0000313" key="11">
    <source>
        <dbReference type="Proteomes" id="UP000467385"/>
    </source>
</evidence>
<dbReference type="Gene3D" id="3.40.50.1820">
    <property type="entry name" value="alpha/beta hydrolase"/>
    <property type="match status" value="1"/>
</dbReference>
<dbReference type="PANTHER" id="PTHR33630:SF9">
    <property type="entry name" value="CUTINASE 4"/>
    <property type="match status" value="1"/>
</dbReference>
<evidence type="ECO:0000313" key="10">
    <source>
        <dbReference type="EMBL" id="BBZ37616.1"/>
    </source>
</evidence>
<evidence type="ECO:0000256" key="3">
    <source>
        <dbReference type="ARBA" id="ARBA00022487"/>
    </source>
</evidence>
<sequence length="272" mass="27594">MAAADDCPDVEVIFARGTNEPPGLGKVGDAFVDSLRQQTGGLNILPYGVNYAASKLQLHGGDGANDTIDRVKKSVEKCPNTKIVLGGYSQGASVMDIVAGVPIGGINWGNTLPPQYANNVAAVVTFGDVADRAGGSLPTQSAMFGSKAIDLCNPNDPICHAGPGNDWQGHTEGYVPVYTTQAAAFVASKLLAGTGRQVPGFGPPIQGYPPQPGYSPQGPLSPQGPQTPQIPGYGPQMPGSPGYAPQPPGPSGPDVHGPVPATPAPGLVAAVQ</sequence>
<evidence type="ECO:0000256" key="4">
    <source>
        <dbReference type="ARBA" id="ARBA00022525"/>
    </source>
</evidence>
<feature type="region of interest" description="Disordered" evidence="9">
    <location>
        <begin position="201"/>
        <end position="272"/>
    </location>
</feature>
<evidence type="ECO:0000256" key="1">
    <source>
        <dbReference type="ARBA" id="ARBA00004613"/>
    </source>
</evidence>
<protein>
    <recommendedName>
        <fullName evidence="8">Cutinase</fullName>
        <ecNumber evidence="8">3.1.1.-</ecNumber>
    </recommendedName>
</protein>
<keyword evidence="5" id="KW-0732">Signal</keyword>
<dbReference type="GO" id="GO:0005576">
    <property type="term" value="C:extracellular region"/>
    <property type="evidence" value="ECO:0007669"/>
    <property type="project" value="UniProtKB-SubCell"/>
</dbReference>
<comment type="similarity">
    <text evidence="2 8">Belongs to the cutinase family.</text>
</comment>
<dbReference type="EMBL" id="AP022613">
    <property type="protein sequence ID" value="BBZ37616.1"/>
    <property type="molecule type" value="Genomic_DNA"/>
</dbReference>
<dbReference type="EC" id="3.1.1.-" evidence="8"/>
<dbReference type="Proteomes" id="UP000467385">
    <property type="component" value="Chromosome"/>
</dbReference>
<dbReference type="InterPro" id="IPR000675">
    <property type="entry name" value="Cutinase/axe"/>
</dbReference>
<keyword evidence="3 8" id="KW-0719">Serine esterase</keyword>
<dbReference type="AlphaFoldDB" id="A0A7I7Y7G5"/>
<dbReference type="InterPro" id="IPR029058">
    <property type="entry name" value="AB_hydrolase_fold"/>
</dbReference>
<keyword evidence="11" id="KW-1185">Reference proteome</keyword>
<dbReference type="InterPro" id="IPR043580">
    <property type="entry name" value="CUTINASE_1"/>
</dbReference>
<dbReference type="PANTHER" id="PTHR33630">
    <property type="entry name" value="CUTINASE RV1984C-RELATED-RELATED"/>
    <property type="match status" value="1"/>
</dbReference>
<reference evidence="10 11" key="1">
    <citation type="journal article" date="2019" name="Emerg. Microbes Infect.">
        <title>Comprehensive subspecies identification of 175 nontuberculous mycobacteria species based on 7547 genomic profiles.</title>
        <authorList>
            <person name="Matsumoto Y."/>
            <person name="Kinjo T."/>
            <person name="Motooka D."/>
            <person name="Nabeya D."/>
            <person name="Jung N."/>
            <person name="Uechi K."/>
            <person name="Horii T."/>
            <person name="Iida T."/>
            <person name="Fujita J."/>
            <person name="Nakamura S."/>
        </authorList>
    </citation>
    <scope>NUCLEOTIDE SEQUENCE [LARGE SCALE GENOMIC DNA]</scope>
    <source>
        <strain evidence="10 11">JCM 14738</strain>
    </source>
</reference>
<name>A0A7I7Y7G5_9MYCO</name>
<dbReference type="SMART" id="SM01110">
    <property type="entry name" value="Cutinase"/>
    <property type="match status" value="1"/>
</dbReference>
<comment type="function">
    <text evidence="8">Catalyzes the hydrolysis of complex carboxylic polyesters found in the cell wall of plants. Degrades cutin, a macromolecule that forms the structure of the plant cuticle.</text>
</comment>
<evidence type="ECO:0000256" key="7">
    <source>
        <dbReference type="ARBA" id="ARBA00023157"/>
    </source>
</evidence>
<keyword evidence="6 8" id="KW-0378">Hydrolase</keyword>
<gene>
    <name evidence="10" type="ORF">MCNS_06790</name>
</gene>
<accession>A0A7I7Y7G5</accession>